<dbReference type="OrthoDB" id="5503641at2"/>
<dbReference type="RefSeq" id="WP_146652439.1">
    <property type="nucleotide sequence ID" value="NZ_CP012333.1"/>
</dbReference>
<evidence type="ECO:0000313" key="2">
    <source>
        <dbReference type="Proteomes" id="UP000064967"/>
    </source>
</evidence>
<dbReference type="STRING" id="1391654.AKJ09_07975"/>
<dbReference type="AlphaFoldDB" id="A0A0K1Q6P1"/>
<gene>
    <name evidence="1" type="ORF">AKJ09_07975</name>
</gene>
<evidence type="ECO:0008006" key="3">
    <source>
        <dbReference type="Google" id="ProtNLM"/>
    </source>
</evidence>
<name>A0A0K1Q6P1_9BACT</name>
<dbReference type="Proteomes" id="UP000064967">
    <property type="component" value="Chromosome"/>
</dbReference>
<protein>
    <recommendedName>
        <fullName evidence="3">PEGA domain-containing protein</fullName>
    </recommendedName>
</protein>
<evidence type="ECO:0000313" key="1">
    <source>
        <dbReference type="EMBL" id="AKV01312.1"/>
    </source>
</evidence>
<accession>A0A0K1Q6P1</accession>
<sequence>MTSSDRCRGLLRIVALGASLVAFGWAGAARAQRSAADIESARQLYNQGIDLRDHGDLKGALEKFRAAHALGNTPITGLDLCKTHAALGQPVEAREVCLGVARIPVGSAETSRSQQARVEAASVAESVRSRIAGVRLRIQGVPAGREPTVVVDRSLVPNAALGELRAVNPGMHEISARVGNGPETKASIEVREGESRDVELVVQAPLPEPATAVVAPNAQAQPLQPDAARPKKKKGNGLATAGWITGGIGVGIGAVTGLIALSARNNLDQRCTDKICGVSDHDDLREAKTWGTLSTVFFAIGGVGVGTAIIATLTHDSGSGTNAKQPARPTVTPVLGLGGAGVHGTF</sequence>
<keyword evidence="2" id="KW-1185">Reference proteome</keyword>
<reference evidence="1 2" key="1">
    <citation type="submission" date="2015-08" db="EMBL/GenBank/DDBJ databases">
        <authorList>
            <person name="Babu N.S."/>
            <person name="Beckwith C.J."/>
            <person name="Beseler K.G."/>
            <person name="Brison A."/>
            <person name="Carone J.V."/>
            <person name="Caskin T.P."/>
            <person name="Diamond M."/>
            <person name="Durham M.E."/>
            <person name="Foxe J.M."/>
            <person name="Go M."/>
            <person name="Henderson B.A."/>
            <person name="Jones I.B."/>
            <person name="McGettigan J.A."/>
            <person name="Micheletti S.J."/>
            <person name="Nasrallah M.E."/>
            <person name="Ortiz D."/>
            <person name="Piller C.R."/>
            <person name="Privatt S.R."/>
            <person name="Schneider S.L."/>
            <person name="Sharp S."/>
            <person name="Smith T.C."/>
            <person name="Stanton J.D."/>
            <person name="Ullery H.E."/>
            <person name="Wilson R.J."/>
            <person name="Serrano M.G."/>
            <person name="Buck G."/>
            <person name="Lee V."/>
            <person name="Wang Y."/>
            <person name="Carvalho R."/>
            <person name="Voegtly L."/>
            <person name="Shi R."/>
            <person name="Duckworth R."/>
            <person name="Johnson A."/>
            <person name="Loviza R."/>
            <person name="Walstead R."/>
            <person name="Shah Z."/>
            <person name="Kiflezghi M."/>
            <person name="Wade K."/>
            <person name="Ball S.L."/>
            <person name="Bradley K.W."/>
            <person name="Asai D.J."/>
            <person name="Bowman C.A."/>
            <person name="Russell D.A."/>
            <person name="Pope W.H."/>
            <person name="Jacobs-Sera D."/>
            <person name="Hendrix R.W."/>
            <person name="Hatfull G.F."/>
        </authorList>
    </citation>
    <scope>NUCLEOTIDE SEQUENCE [LARGE SCALE GENOMIC DNA]</scope>
    <source>
        <strain evidence="1 2">DSM 27648</strain>
    </source>
</reference>
<proteinExistence type="predicted"/>
<dbReference type="EMBL" id="CP012333">
    <property type="protein sequence ID" value="AKV01312.1"/>
    <property type="molecule type" value="Genomic_DNA"/>
</dbReference>
<dbReference type="KEGG" id="llu:AKJ09_07975"/>
<organism evidence="1 2">
    <name type="scientific">Labilithrix luteola</name>
    <dbReference type="NCBI Taxonomy" id="1391654"/>
    <lineage>
        <taxon>Bacteria</taxon>
        <taxon>Pseudomonadati</taxon>
        <taxon>Myxococcota</taxon>
        <taxon>Polyangia</taxon>
        <taxon>Polyangiales</taxon>
        <taxon>Labilitrichaceae</taxon>
        <taxon>Labilithrix</taxon>
    </lineage>
</organism>